<evidence type="ECO:0000313" key="3">
    <source>
        <dbReference type="Proteomes" id="UP000016933"/>
    </source>
</evidence>
<feature type="signal peptide" evidence="1">
    <location>
        <begin position="1"/>
        <end position="23"/>
    </location>
</feature>
<protein>
    <submittedName>
        <fullName evidence="2">Uncharacterized protein</fullName>
    </submittedName>
</protein>
<feature type="chain" id="PRO_5004109208" evidence="1">
    <location>
        <begin position="24"/>
        <end position="385"/>
    </location>
</feature>
<sequence length="385" mass="43890">MHTLPIVTYLVLLLSCCQLPCSGGRSAQYQCLPSLREQAQTQDGWRQEELAAIPALLRRHGVDAWLVCDVMCFTLGVRSKLESDEPKRDARQYSARQRTVSLYFSHQVGGDCNSHSWVDMTDEIWLEVKDVLESCGPRYCLHAGGGDLINNQLESKWLSRMLNKPEVAVEYIATMPECQLEWYHKPQETAKTAPPFVGKELIEHGNMLHVNFGVTALDLNTDSQHLAYVPPPRTSRHDVPDGFIEGLRKANRLQDIVRKAMQPGLTGNQILTQVQTEMHCQSIMGRIYSCPMRDGGHSAGTLIVMTNLQDGVPFLGDLELLKQMYYSVELYAEHFVPEVNDTFNFFLEEDVSWIRKTGQFDWVYGRQENFHLIRSQQSVILRTQD</sequence>
<dbReference type="EMBL" id="KB446536">
    <property type="protein sequence ID" value="EME47534.1"/>
    <property type="molecule type" value="Genomic_DNA"/>
</dbReference>
<proteinExistence type="predicted"/>
<evidence type="ECO:0000256" key="1">
    <source>
        <dbReference type="SAM" id="SignalP"/>
    </source>
</evidence>
<evidence type="ECO:0000313" key="2">
    <source>
        <dbReference type="EMBL" id="EME47534.1"/>
    </source>
</evidence>
<name>N1PZ77_DOTSN</name>
<dbReference type="eggNOG" id="ENOG502SI2E">
    <property type="taxonomic scope" value="Eukaryota"/>
</dbReference>
<dbReference type="STRING" id="675120.N1PZ77"/>
<reference evidence="3" key="1">
    <citation type="journal article" date="2012" name="PLoS Genet.">
        <title>The genomes of the fungal plant pathogens Cladosporium fulvum and Dothistroma septosporum reveal adaptation to different hosts and lifestyles but also signatures of common ancestry.</title>
        <authorList>
            <person name="de Wit P.J.G.M."/>
            <person name="van der Burgt A."/>
            <person name="Oekmen B."/>
            <person name="Stergiopoulos I."/>
            <person name="Abd-Elsalam K.A."/>
            <person name="Aerts A.L."/>
            <person name="Bahkali A.H."/>
            <person name="Beenen H.G."/>
            <person name="Chettri P."/>
            <person name="Cox M.P."/>
            <person name="Datema E."/>
            <person name="de Vries R.P."/>
            <person name="Dhillon B."/>
            <person name="Ganley A.R."/>
            <person name="Griffiths S.A."/>
            <person name="Guo Y."/>
            <person name="Hamelin R.C."/>
            <person name="Henrissat B."/>
            <person name="Kabir M.S."/>
            <person name="Jashni M.K."/>
            <person name="Kema G."/>
            <person name="Klaubauf S."/>
            <person name="Lapidus A."/>
            <person name="Levasseur A."/>
            <person name="Lindquist E."/>
            <person name="Mehrabi R."/>
            <person name="Ohm R.A."/>
            <person name="Owen T.J."/>
            <person name="Salamov A."/>
            <person name="Schwelm A."/>
            <person name="Schijlen E."/>
            <person name="Sun H."/>
            <person name="van den Burg H.A."/>
            <person name="van Ham R.C.H.J."/>
            <person name="Zhang S."/>
            <person name="Goodwin S.B."/>
            <person name="Grigoriev I.V."/>
            <person name="Collemare J."/>
            <person name="Bradshaw R.E."/>
        </authorList>
    </citation>
    <scope>NUCLEOTIDE SEQUENCE [LARGE SCALE GENOMIC DNA]</scope>
    <source>
        <strain evidence="3">NZE10 / CBS 128990</strain>
    </source>
</reference>
<organism evidence="2 3">
    <name type="scientific">Dothistroma septosporum (strain NZE10 / CBS 128990)</name>
    <name type="common">Red band needle blight fungus</name>
    <name type="synonym">Mycosphaerella pini</name>
    <dbReference type="NCBI Taxonomy" id="675120"/>
    <lineage>
        <taxon>Eukaryota</taxon>
        <taxon>Fungi</taxon>
        <taxon>Dikarya</taxon>
        <taxon>Ascomycota</taxon>
        <taxon>Pezizomycotina</taxon>
        <taxon>Dothideomycetes</taxon>
        <taxon>Dothideomycetidae</taxon>
        <taxon>Mycosphaerellales</taxon>
        <taxon>Mycosphaerellaceae</taxon>
        <taxon>Dothistroma</taxon>
    </lineage>
</organism>
<dbReference type="OMA" id="GPTIGMW"/>
<keyword evidence="1" id="KW-0732">Signal</keyword>
<accession>N1PZ77</accession>
<dbReference type="HOGENOM" id="CLU_017266_9_0_1"/>
<dbReference type="Proteomes" id="UP000016933">
    <property type="component" value="Unassembled WGS sequence"/>
</dbReference>
<reference evidence="2 3" key="2">
    <citation type="journal article" date="2012" name="PLoS Pathog.">
        <title>Diverse lifestyles and strategies of plant pathogenesis encoded in the genomes of eighteen Dothideomycetes fungi.</title>
        <authorList>
            <person name="Ohm R.A."/>
            <person name="Feau N."/>
            <person name="Henrissat B."/>
            <person name="Schoch C.L."/>
            <person name="Horwitz B.A."/>
            <person name="Barry K.W."/>
            <person name="Condon B.J."/>
            <person name="Copeland A.C."/>
            <person name="Dhillon B."/>
            <person name="Glaser F."/>
            <person name="Hesse C.N."/>
            <person name="Kosti I."/>
            <person name="LaButti K."/>
            <person name="Lindquist E.A."/>
            <person name="Lucas S."/>
            <person name="Salamov A.A."/>
            <person name="Bradshaw R.E."/>
            <person name="Ciuffetti L."/>
            <person name="Hamelin R.C."/>
            <person name="Kema G.H.J."/>
            <person name="Lawrence C."/>
            <person name="Scott J.A."/>
            <person name="Spatafora J.W."/>
            <person name="Turgeon B.G."/>
            <person name="de Wit P.J.G.M."/>
            <person name="Zhong S."/>
            <person name="Goodwin S.B."/>
            <person name="Grigoriev I.V."/>
        </authorList>
    </citation>
    <scope>NUCLEOTIDE SEQUENCE [LARGE SCALE GENOMIC DNA]</scope>
    <source>
        <strain evidence="3">NZE10 / CBS 128990</strain>
    </source>
</reference>
<dbReference type="AlphaFoldDB" id="N1PZ77"/>
<dbReference type="OrthoDB" id="3632757at2759"/>
<keyword evidence="3" id="KW-1185">Reference proteome</keyword>
<gene>
    <name evidence="2" type="ORF">DOTSEDRAFT_31955</name>
</gene>